<feature type="chain" id="PRO_5046353192" evidence="2">
    <location>
        <begin position="21"/>
        <end position="539"/>
    </location>
</feature>
<protein>
    <submittedName>
        <fullName evidence="3">Aldouronate transport system substrate-binding protein</fullName>
    </submittedName>
</protein>
<dbReference type="Gene3D" id="3.40.190.10">
    <property type="entry name" value="Periplasmic binding protein-like II"/>
    <property type="match status" value="2"/>
</dbReference>
<dbReference type="PROSITE" id="PS51257">
    <property type="entry name" value="PROKAR_LIPOPROTEIN"/>
    <property type="match status" value="1"/>
</dbReference>
<dbReference type="Proteomes" id="UP001267290">
    <property type="component" value="Unassembled WGS sequence"/>
</dbReference>
<proteinExistence type="predicted"/>
<comment type="caution">
    <text evidence="3">The sequence shown here is derived from an EMBL/GenBank/DDBJ whole genome shotgun (WGS) entry which is preliminary data.</text>
</comment>
<gene>
    <name evidence="3" type="ORF">J2736_002912</name>
</gene>
<dbReference type="PANTHER" id="PTHR43649">
    <property type="entry name" value="ARABINOSE-BINDING PROTEIN-RELATED"/>
    <property type="match status" value="1"/>
</dbReference>
<dbReference type="PANTHER" id="PTHR43649:SF12">
    <property type="entry name" value="DIACETYLCHITOBIOSE BINDING PROTEIN DASA"/>
    <property type="match status" value="1"/>
</dbReference>
<evidence type="ECO:0000313" key="3">
    <source>
        <dbReference type="EMBL" id="MDR6551723.1"/>
    </source>
</evidence>
<feature type="region of interest" description="Disordered" evidence="1">
    <location>
        <begin position="25"/>
        <end position="50"/>
    </location>
</feature>
<dbReference type="Pfam" id="PF13416">
    <property type="entry name" value="SBP_bac_8"/>
    <property type="match status" value="1"/>
</dbReference>
<dbReference type="InterPro" id="IPR050490">
    <property type="entry name" value="Bact_solute-bd_prot1"/>
</dbReference>
<keyword evidence="4" id="KW-1185">Reference proteome</keyword>
<dbReference type="InterPro" id="IPR006059">
    <property type="entry name" value="SBP"/>
</dbReference>
<evidence type="ECO:0000313" key="4">
    <source>
        <dbReference type="Proteomes" id="UP001267290"/>
    </source>
</evidence>
<sequence>MVVKKWLSLTVAVSTLVISACSNTQAPKTADATNSPSVTGTPQATASAAPVDDKSKKLTITFMSGMSGVVPPNDGAAVKLINEKFNVDYKVTLFPRTDATTKINTTLAAGDMPDILNWDGPNLNNYGQLAKQGAFLPLDDFIKDYPSMQIVPDYVWDAMRINGKIYSIPRYFPVQYGATPIIRKDWLDKLNLKMPTTYEELKQVAIAFTTKDPDGNGKNDTFGIMMQSPGPSPDLGMGAYWKPDAWYHKNKDGLYIPGVISDTNKELSKWIGDVYKSGAIFTDWAVTNSAEAKKQFFAGKAGIYLSQPYDVGPASFTTMRGLFPTAELAAIPPFKAPDGSQSYLGQPGWSGRFVLNAKLKDDPAKVRRILSMLEYFRTFIPVEKRNADNKDYDWLLGGKDVGYKVVDGKILSEWGKGLSPIEYLEDRFWAPSDEANEVTKAAAVTDPLQKMAVTSLEQMHKDTKVFINPVNRVASETFNAKFWTNVAKFNAEVTKMIYGQRSFDDWDKIVAEFLADGGTQMIKEVNDEMVKGKVVPEFK</sequence>
<evidence type="ECO:0000256" key="1">
    <source>
        <dbReference type="SAM" id="MobiDB-lite"/>
    </source>
</evidence>
<keyword evidence="2" id="KW-0732">Signal</keyword>
<evidence type="ECO:0000256" key="2">
    <source>
        <dbReference type="SAM" id="SignalP"/>
    </source>
</evidence>
<accession>A0ABU1NW94</accession>
<name>A0ABU1NW94_9BACL</name>
<organism evidence="3 4">
    <name type="scientific">Paenibacillus qinlingensis</name>
    <dbReference type="NCBI Taxonomy" id="1837343"/>
    <lineage>
        <taxon>Bacteria</taxon>
        <taxon>Bacillati</taxon>
        <taxon>Bacillota</taxon>
        <taxon>Bacilli</taxon>
        <taxon>Bacillales</taxon>
        <taxon>Paenibacillaceae</taxon>
        <taxon>Paenibacillus</taxon>
    </lineage>
</organism>
<reference evidence="3 4" key="1">
    <citation type="submission" date="2023-07" db="EMBL/GenBank/DDBJ databases">
        <title>Sorghum-associated microbial communities from plants grown in Nebraska, USA.</title>
        <authorList>
            <person name="Schachtman D."/>
        </authorList>
    </citation>
    <scope>NUCLEOTIDE SEQUENCE [LARGE SCALE GENOMIC DNA]</scope>
    <source>
        <strain evidence="3 4">CC258</strain>
    </source>
</reference>
<feature type="compositionally biased region" description="Polar residues" evidence="1">
    <location>
        <begin position="25"/>
        <end position="46"/>
    </location>
</feature>
<dbReference type="RefSeq" id="WP_310499287.1">
    <property type="nucleotide sequence ID" value="NZ_JAVDSB010000004.1"/>
</dbReference>
<dbReference type="SUPFAM" id="SSF53850">
    <property type="entry name" value="Periplasmic binding protein-like II"/>
    <property type="match status" value="1"/>
</dbReference>
<dbReference type="EMBL" id="JAVDSB010000004">
    <property type="protein sequence ID" value="MDR6551723.1"/>
    <property type="molecule type" value="Genomic_DNA"/>
</dbReference>
<feature type="signal peptide" evidence="2">
    <location>
        <begin position="1"/>
        <end position="20"/>
    </location>
</feature>